<protein>
    <submittedName>
        <fullName evidence="7">Cytochrome C</fullName>
    </submittedName>
</protein>
<evidence type="ECO:0000313" key="8">
    <source>
        <dbReference type="Proteomes" id="UP000241507"/>
    </source>
</evidence>
<dbReference type="InterPro" id="IPR051459">
    <property type="entry name" value="Cytochrome_c-type_DH"/>
</dbReference>
<evidence type="ECO:0000256" key="3">
    <source>
        <dbReference type="ARBA" id="ARBA00023004"/>
    </source>
</evidence>
<feature type="compositionally biased region" description="Basic and acidic residues" evidence="5">
    <location>
        <begin position="243"/>
        <end position="254"/>
    </location>
</feature>
<dbReference type="KEGG" id="grs:C7S20_18275"/>
<keyword evidence="1 4" id="KW-0349">Heme</keyword>
<dbReference type="PANTHER" id="PTHR35008">
    <property type="entry name" value="BLL4482 PROTEIN-RELATED"/>
    <property type="match status" value="1"/>
</dbReference>
<dbReference type="GO" id="GO:0020037">
    <property type="term" value="F:heme binding"/>
    <property type="evidence" value="ECO:0007669"/>
    <property type="project" value="InterPro"/>
</dbReference>
<dbReference type="SUPFAM" id="SSF46626">
    <property type="entry name" value="Cytochrome c"/>
    <property type="match status" value="2"/>
</dbReference>
<dbReference type="Pfam" id="PF00034">
    <property type="entry name" value="Cytochrom_C"/>
    <property type="match status" value="1"/>
</dbReference>
<feature type="region of interest" description="Disordered" evidence="5">
    <location>
        <begin position="237"/>
        <end position="259"/>
    </location>
</feature>
<name>A0A2R3ZB90_9FLAO</name>
<dbReference type="Proteomes" id="UP000241507">
    <property type="component" value="Chromosome"/>
</dbReference>
<evidence type="ECO:0000256" key="2">
    <source>
        <dbReference type="ARBA" id="ARBA00022723"/>
    </source>
</evidence>
<evidence type="ECO:0000256" key="1">
    <source>
        <dbReference type="ARBA" id="ARBA00022617"/>
    </source>
</evidence>
<dbReference type="EMBL" id="CP028136">
    <property type="protein sequence ID" value="AVR47558.1"/>
    <property type="molecule type" value="Genomic_DNA"/>
</dbReference>
<dbReference type="GO" id="GO:0009055">
    <property type="term" value="F:electron transfer activity"/>
    <property type="evidence" value="ECO:0007669"/>
    <property type="project" value="InterPro"/>
</dbReference>
<evidence type="ECO:0000256" key="5">
    <source>
        <dbReference type="SAM" id="MobiDB-lite"/>
    </source>
</evidence>
<dbReference type="AlphaFoldDB" id="A0A2R3ZB90"/>
<evidence type="ECO:0000259" key="6">
    <source>
        <dbReference type="PROSITE" id="PS51007"/>
    </source>
</evidence>
<organism evidence="7 8">
    <name type="scientific">Christiangramia fulva</name>
    <dbReference type="NCBI Taxonomy" id="2126553"/>
    <lineage>
        <taxon>Bacteria</taxon>
        <taxon>Pseudomonadati</taxon>
        <taxon>Bacteroidota</taxon>
        <taxon>Flavobacteriia</taxon>
        <taxon>Flavobacteriales</taxon>
        <taxon>Flavobacteriaceae</taxon>
        <taxon>Christiangramia</taxon>
    </lineage>
</organism>
<proteinExistence type="predicted"/>
<evidence type="ECO:0000313" key="7">
    <source>
        <dbReference type="EMBL" id="AVR47558.1"/>
    </source>
</evidence>
<dbReference type="GO" id="GO:0046872">
    <property type="term" value="F:metal ion binding"/>
    <property type="evidence" value="ECO:0007669"/>
    <property type="project" value="UniProtKB-KW"/>
</dbReference>
<dbReference type="InterPro" id="IPR036909">
    <property type="entry name" value="Cyt_c-like_dom_sf"/>
</dbReference>
<evidence type="ECO:0000256" key="4">
    <source>
        <dbReference type="PROSITE-ProRule" id="PRU00433"/>
    </source>
</evidence>
<keyword evidence="8" id="KW-1185">Reference proteome</keyword>
<keyword evidence="3 4" id="KW-0408">Iron</keyword>
<dbReference type="InterPro" id="IPR009056">
    <property type="entry name" value="Cyt_c-like_dom"/>
</dbReference>
<accession>A0A2R3ZB90</accession>
<dbReference type="OrthoDB" id="9779283at2"/>
<dbReference type="PROSITE" id="PS51007">
    <property type="entry name" value="CYTC"/>
    <property type="match status" value="1"/>
</dbReference>
<dbReference type="Pfam" id="PF21342">
    <property type="entry name" value="SoxA-TsdA_cyt-c"/>
    <property type="match status" value="1"/>
</dbReference>
<gene>
    <name evidence="7" type="ORF">C7S20_18275</name>
</gene>
<keyword evidence="2 4" id="KW-0479">Metal-binding</keyword>
<dbReference type="Gene3D" id="1.10.760.10">
    <property type="entry name" value="Cytochrome c-like domain"/>
    <property type="match status" value="2"/>
</dbReference>
<dbReference type="PANTHER" id="PTHR35008:SF9">
    <property type="entry name" value="CYTOCHROME C DOMAIN-CONTAINING PROTEIN"/>
    <property type="match status" value="1"/>
</dbReference>
<reference evidence="8" key="1">
    <citation type="submission" date="2018-03" db="EMBL/GenBank/DDBJ databases">
        <title>Gramella fulva sp. nov., isolated from a dry surface of tidal flat.</title>
        <authorList>
            <person name="Hwang S.H."/>
            <person name="Hwang W.M."/>
            <person name="Kang K."/>
            <person name="Ahn T.-Y."/>
        </authorList>
    </citation>
    <scope>NUCLEOTIDE SEQUENCE [LARGE SCALE GENOMIC DNA]</scope>
    <source>
        <strain evidence="8">SH35</strain>
    </source>
</reference>
<sequence length="295" mass="33536">MPVDPRYDTSGLDDSEENRMIKYGYELFTHTPRYIGPENGDRQMVYSGNNLACNNCHLKAGTKAYSGMLIGVINRFPQYRGREDKMGTIEERINGCMERSMNGRVLPVNGKEMQAFVSYLKWLNRFAPEDGKVEGTGYTEIEIPERPVDLEKGKKLFAANCVVCHGEDGQGQRLKGTPGYLYPPLWGDDSYNIGAGMARVITAAQFIKTNMPFGVTYENPLLSDEECYDLAGYINQHSRPQKPHSEDDFPDLRKKPVSTPYPPYADNFSVHQHQVGPFQPIMEYYEKKYGIKKNK</sequence>
<feature type="domain" description="Cytochrome c" evidence="6">
    <location>
        <begin position="148"/>
        <end position="238"/>
    </location>
</feature>